<dbReference type="GO" id="GO:0009507">
    <property type="term" value="C:chloroplast"/>
    <property type="evidence" value="ECO:0007669"/>
    <property type="project" value="TreeGrafter"/>
</dbReference>
<evidence type="ECO:0000256" key="5">
    <source>
        <dbReference type="ARBA" id="ARBA00007249"/>
    </source>
</evidence>
<evidence type="ECO:0000256" key="6">
    <source>
        <dbReference type="ARBA" id="ARBA00012860"/>
    </source>
</evidence>
<dbReference type="InterPro" id="IPR032466">
    <property type="entry name" value="Metal_Hydrolase"/>
</dbReference>
<evidence type="ECO:0000256" key="12">
    <source>
        <dbReference type="ARBA" id="ARBA00022833"/>
    </source>
</evidence>
<dbReference type="EMBL" id="JACGWN010000011">
    <property type="protein sequence ID" value="KAL0421683.1"/>
    <property type="molecule type" value="Genomic_DNA"/>
</dbReference>
<comment type="catalytic activity">
    <reaction evidence="15">
        <text>(S)-dihydroorotate + H2O = N-carbamoyl-L-aspartate + H(+)</text>
        <dbReference type="Rhea" id="RHEA:24296"/>
        <dbReference type="ChEBI" id="CHEBI:15377"/>
        <dbReference type="ChEBI" id="CHEBI:15378"/>
        <dbReference type="ChEBI" id="CHEBI:30864"/>
        <dbReference type="ChEBI" id="CHEBI:32814"/>
        <dbReference type="EC" id="3.5.2.3"/>
    </reaction>
</comment>
<dbReference type="SUPFAM" id="SSF50447">
    <property type="entry name" value="Translation proteins"/>
    <property type="match status" value="1"/>
</dbReference>
<reference evidence="20" key="2">
    <citation type="journal article" date="2024" name="Plant">
        <title>Genomic evolution and insights into agronomic trait innovations of Sesamum species.</title>
        <authorList>
            <person name="Miao H."/>
            <person name="Wang L."/>
            <person name="Qu L."/>
            <person name="Liu H."/>
            <person name="Sun Y."/>
            <person name="Le M."/>
            <person name="Wang Q."/>
            <person name="Wei S."/>
            <person name="Zheng Y."/>
            <person name="Lin W."/>
            <person name="Duan Y."/>
            <person name="Cao H."/>
            <person name="Xiong S."/>
            <person name="Wang X."/>
            <person name="Wei L."/>
            <person name="Li C."/>
            <person name="Ma Q."/>
            <person name="Ju M."/>
            <person name="Zhao R."/>
            <person name="Li G."/>
            <person name="Mu C."/>
            <person name="Tian Q."/>
            <person name="Mei H."/>
            <person name="Zhang T."/>
            <person name="Gao T."/>
            <person name="Zhang H."/>
        </authorList>
    </citation>
    <scope>NUCLEOTIDE SEQUENCE</scope>
    <source>
        <strain evidence="20">KEN1</strain>
    </source>
</reference>
<comment type="subcellular location">
    <subcellularLocation>
        <location evidence="2">Cytoplasm</location>
    </subcellularLocation>
</comment>
<dbReference type="PROSITE" id="PS50199">
    <property type="entry name" value="ZF_RANBP2_2"/>
    <property type="match status" value="1"/>
</dbReference>
<dbReference type="AlphaFoldDB" id="A0AAW2UYC5"/>
<dbReference type="Pfam" id="PF22594">
    <property type="entry name" value="GTP-eEF1A_C"/>
    <property type="match status" value="1"/>
</dbReference>
<comment type="similarity">
    <text evidence="4">Belongs to the metallo-dependent hydrolases superfamily. DHOase family. Class II DHOase subfamily.</text>
</comment>
<evidence type="ECO:0000256" key="7">
    <source>
        <dbReference type="ARBA" id="ARBA00022490"/>
    </source>
</evidence>
<dbReference type="InterPro" id="IPR006680">
    <property type="entry name" value="Amidohydro-rel"/>
</dbReference>
<evidence type="ECO:0000313" key="20">
    <source>
        <dbReference type="EMBL" id="KAL0421683.1"/>
    </source>
</evidence>
<dbReference type="InterPro" id="IPR002195">
    <property type="entry name" value="Dihydroorotase_CS"/>
</dbReference>
<evidence type="ECO:0000256" key="14">
    <source>
        <dbReference type="ARBA" id="ARBA00023134"/>
    </source>
</evidence>
<dbReference type="GO" id="GO:0005525">
    <property type="term" value="F:GTP binding"/>
    <property type="evidence" value="ECO:0007669"/>
    <property type="project" value="UniProtKB-KW"/>
</dbReference>
<feature type="compositionally biased region" description="Polar residues" evidence="18">
    <location>
        <begin position="766"/>
        <end position="792"/>
    </location>
</feature>
<proteinExistence type="inferred from homology"/>
<feature type="compositionally biased region" description="Basic and acidic residues" evidence="18">
    <location>
        <begin position="1"/>
        <end position="10"/>
    </location>
</feature>
<feature type="domain" description="RanBP2-type" evidence="19">
    <location>
        <begin position="587"/>
        <end position="616"/>
    </location>
</feature>
<dbReference type="InterPro" id="IPR004182">
    <property type="entry name" value="GRAM"/>
</dbReference>
<keyword evidence="9" id="KW-0547">Nucleotide-binding</keyword>
<comment type="similarity">
    <text evidence="5">Belongs to the TRAFAC class translation factor GTPase superfamily. Classic translation factor GTPase family. EF-Tu/EF-1A subfamily.</text>
</comment>
<dbReference type="PROSITE" id="PS00482">
    <property type="entry name" value="DIHYDROOROTASE_1"/>
    <property type="match status" value="1"/>
</dbReference>
<dbReference type="SMART" id="SM00568">
    <property type="entry name" value="GRAM"/>
    <property type="match status" value="1"/>
</dbReference>
<evidence type="ECO:0000256" key="2">
    <source>
        <dbReference type="ARBA" id="ARBA00004496"/>
    </source>
</evidence>
<dbReference type="SUPFAM" id="SSF51556">
    <property type="entry name" value="Metallo-dependent hydrolases"/>
    <property type="match status" value="1"/>
</dbReference>
<evidence type="ECO:0000256" key="9">
    <source>
        <dbReference type="ARBA" id="ARBA00022741"/>
    </source>
</evidence>
<evidence type="ECO:0000256" key="8">
    <source>
        <dbReference type="ARBA" id="ARBA00022723"/>
    </source>
</evidence>
<dbReference type="Pfam" id="PF01979">
    <property type="entry name" value="Amidohydro_1"/>
    <property type="match status" value="1"/>
</dbReference>
<dbReference type="Gene3D" id="2.40.30.10">
    <property type="entry name" value="Translation factors"/>
    <property type="match status" value="2"/>
</dbReference>
<dbReference type="InterPro" id="IPR001876">
    <property type="entry name" value="Znf_RanBP2"/>
</dbReference>
<dbReference type="HAMAP" id="MF_00219">
    <property type="entry name" value="PyrC_classII"/>
    <property type="match status" value="1"/>
</dbReference>
<comment type="caution">
    <text evidence="20">The sequence shown here is derived from an EMBL/GenBank/DDBJ whole genome shotgun (WGS) entry which is preliminary data.</text>
</comment>
<evidence type="ECO:0000256" key="4">
    <source>
        <dbReference type="ARBA" id="ARBA00005631"/>
    </source>
</evidence>
<keyword evidence="11" id="KW-0378">Hydrolase</keyword>
<dbReference type="SUPFAM" id="SSF50465">
    <property type="entry name" value="EF-Tu/eEF-1alpha/eIF2-gamma C-terminal domain"/>
    <property type="match status" value="1"/>
</dbReference>
<dbReference type="InterPro" id="IPR011993">
    <property type="entry name" value="PH-like_dom_sf"/>
</dbReference>
<evidence type="ECO:0000256" key="17">
    <source>
        <dbReference type="PROSITE-ProRule" id="PRU00322"/>
    </source>
</evidence>
<dbReference type="GO" id="GO:0003924">
    <property type="term" value="F:GTPase activity"/>
    <property type="evidence" value="ECO:0007669"/>
    <property type="project" value="InterPro"/>
</dbReference>
<keyword evidence="13" id="KW-0665">Pyrimidine biosynthesis</keyword>
<evidence type="ECO:0000259" key="19">
    <source>
        <dbReference type="PROSITE" id="PS50199"/>
    </source>
</evidence>
<organism evidence="20">
    <name type="scientific">Sesamum latifolium</name>
    <dbReference type="NCBI Taxonomy" id="2727402"/>
    <lineage>
        <taxon>Eukaryota</taxon>
        <taxon>Viridiplantae</taxon>
        <taxon>Streptophyta</taxon>
        <taxon>Embryophyta</taxon>
        <taxon>Tracheophyta</taxon>
        <taxon>Spermatophyta</taxon>
        <taxon>Magnoliopsida</taxon>
        <taxon>eudicotyledons</taxon>
        <taxon>Gunneridae</taxon>
        <taxon>Pentapetalae</taxon>
        <taxon>asterids</taxon>
        <taxon>lamiids</taxon>
        <taxon>Lamiales</taxon>
        <taxon>Pedaliaceae</taxon>
        <taxon>Sesamum</taxon>
    </lineage>
</organism>
<keyword evidence="7" id="KW-0963">Cytoplasm</keyword>
<dbReference type="SMART" id="SM00547">
    <property type="entry name" value="ZnF_RBZ"/>
    <property type="match status" value="1"/>
</dbReference>
<keyword evidence="10 17" id="KW-0863">Zinc-finger</keyword>
<reference evidence="20" key="1">
    <citation type="submission" date="2020-06" db="EMBL/GenBank/DDBJ databases">
        <authorList>
            <person name="Li T."/>
            <person name="Hu X."/>
            <person name="Zhang T."/>
            <person name="Song X."/>
            <person name="Zhang H."/>
            <person name="Dai N."/>
            <person name="Sheng W."/>
            <person name="Hou X."/>
            <person name="Wei L."/>
        </authorList>
    </citation>
    <scope>NUCLEOTIDE SEQUENCE</scope>
    <source>
        <strain evidence="20">KEN1</strain>
        <tissue evidence="20">Leaf</tissue>
    </source>
</reference>
<dbReference type="GO" id="GO:0008270">
    <property type="term" value="F:zinc ion binding"/>
    <property type="evidence" value="ECO:0007669"/>
    <property type="project" value="UniProtKB-KW"/>
</dbReference>
<comment type="pathway">
    <text evidence="3">Pyrimidine metabolism; UMP biosynthesis via de novo pathway; (S)-dihydroorotate from bicarbonate: step 3/3.</text>
</comment>
<evidence type="ECO:0000256" key="10">
    <source>
        <dbReference type="ARBA" id="ARBA00022771"/>
    </source>
</evidence>
<evidence type="ECO:0000256" key="18">
    <source>
        <dbReference type="SAM" id="MobiDB-lite"/>
    </source>
</evidence>
<dbReference type="InterPro" id="IPR004721">
    <property type="entry name" value="DHOdimr"/>
</dbReference>
<dbReference type="PANTHER" id="PTHR43137">
    <property type="entry name" value="DIHYDROOROTASE"/>
    <property type="match status" value="1"/>
</dbReference>
<gene>
    <name evidence="20" type="ORF">Slati_3191200</name>
</gene>
<dbReference type="FunFam" id="2.40.30.10:FF:000020">
    <property type="entry name" value="Translation elongation factor EF-1"/>
    <property type="match status" value="1"/>
</dbReference>
<dbReference type="Pfam" id="PF00009">
    <property type="entry name" value="GTP_EFTU"/>
    <property type="match status" value="1"/>
</dbReference>
<accession>A0AAW2UYC5</accession>
<evidence type="ECO:0000256" key="13">
    <source>
        <dbReference type="ARBA" id="ARBA00022975"/>
    </source>
</evidence>
<keyword evidence="8" id="KW-0479">Metal-binding</keyword>
<dbReference type="GO" id="GO:0006207">
    <property type="term" value="P:'de novo' pyrimidine nucleobase biosynthetic process"/>
    <property type="evidence" value="ECO:0007669"/>
    <property type="project" value="TreeGrafter"/>
</dbReference>
<dbReference type="SUPFAM" id="SSF52540">
    <property type="entry name" value="P-loop containing nucleoside triphosphate hydrolases"/>
    <property type="match status" value="1"/>
</dbReference>
<feature type="region of interest" description="Disordered" evidence="18">
    <location>
        <begin position="1"/>
        <end position="35"/>
    </location>
</feature>
<dbReference type="NCBIfam" id="TIGR00856">
    <property type="entry name" value="pyrC_dimer"/>
    <property type="match status" value="1"/>
</dbReference>
<protein>
    <recommendedName>
        <fullName evidence="16">Dihydroorotase, mitochondrial</fullName>
        <ecNumber evidence="6">3.5.2.3</ecNumber>
    </recommendedName>
</protein>
<dbReference type="Gene3D" id="2.30.29.30">
    <property type="entry name" value="Pleckstrin-homology domain (PH domain)/Phosphotyrosine-binding domain (PTB)"/>
    <property type="match status" value="1"/>
</dbReference>
<dbReference type="EC" id="3.5.2.3" evidence="6"/>
<dbReference type="InterPro" id="IPR004161">
    <property type="entry name" value="EFTu-like_2"/>
</dbReference>
<evidence type="ECO:0000256" key="15">
    <source>
        <dbReference type="ARBA" id="ARBA00048492"/>
    </source>
</evidence>
<keyword evidence="14" id="KW-0342">GTP-binding</keyword>
<dbReference type="FunFam" id="3.20.20.140:FF:000006">
    <property type="entry name" value="Dihydroorotase"/>
    <property type="match status" value="1"/>
</dbReference>
<dbReference type="CDD" id="cd04093">
    <property type="entry name" value="HBS1_C_III"/>
    <property type="match status" value="1"/>
</dbReference>
<dbReference type="PROSITE" id="PS00483">
    <property type="entry name" value="DIHYDROOROTASE_2"/>
    <property type="match status" value="1"/>
</dbReference>
<dbReference type="Gene3D" id="3.20.20.140">
    <property type="entry name" value="Metal-dependent hydrolases"/>
    <property type="match status" value="1"/>
</dbReference>
<dbReference type="InterPro" id="IPR000795">
    <property type="entry name" value="T_Tr_GTP-bd_dom"/>
</dbReference>
<sequence>MEKQNQKLKEYDDDDDDDDEGNEEAATPTNHKKLDKKGSSFAYRIQEHVRLGPKFSETMKGKLSIGAKIIKKGGRGNMFREMFGVSEGEKLLKASQCYLSTTAGPMPGILFISTQKLAFCSERPITFRSSSGEPLVKTPYKVSIPVKKIESAYESENVKNPGHKMLKTSFFPRKLSSVPILNVRGVRAIHIKASRTKMELAITRPDDWHLHLRDGELLEAVVPHSSYHFGRAIIMPNLKPPITTTAAAVAYRQSILKALPKDSDFTPLMTLYLTDTTSPNEIKLARQSGVVFAVKLYPAGATTNSQDGVTDLFGKCLPVLEEMVKQNMPLLVHGEVTSPDVDVFDREKVFIDTVLSPLIQKFPQLKVVMEHITTKDAADFVQSCDEGFVAATVTPQHLVLNRNSLFQGGLQPHNYCLPVLKREIHRQAIVSAVTSGSKRFFLGTDSAPHERSKKECACGCAGIYNSPVALSVYAKVFEEAGALDKLEAFTSFNGPDFYGLPRNTSKITLRKSPWKVPTSFSFTWGDIVPMFAGIGKMPRKVDYGFHYEDDNYDVYEDYDYDYADDYGYEEEENGIAPVTKAKQDASRTGVWRCPICTYDNDDSMSACDICGVLRNPLVKVNTKGDTAAVGGICKDSGASVMAMSLFASSPQHMAKMPILFEAQKSVSSTDDHLNFHKDGNFRGTFQEFNSAFSSHNHHKVNIAPFKFDAPSPDDLVSNGLRSVKLKSKGEDSRGRGTNFLVESEVAANGPESSSASVTRERHNGVEENNSTSGSGNKPETFKTSMNTESIPSKSGKARSTIEGKTASISPYIPEKWMTPNNKEDGLSQLNLAIVGHVDSGKSTLSGRLLHLLGEYLRKRCTNTKKKLNNREKGLLLLHGHWMKVLKKEKGYNYDGIDAIGGQTREHAQLIRSFGVDQIIIVVNKMDVVEYSKERFDVIKQKLGTFLRSCGFKDSSVLWIPASAMENQNLVANPSEARMSWFKGPCLLDAIDSLQLPERDYSKPLLMPICDVIKSQSQGQVTACGKLESGAIRTGSKVLVMPSGITATARSLERDSQLCNIARAGDNVTVNLQGIEGNQVTAGGVICHPDYPVQVTHRLQLKILVLDISTPIVMGSQLEFHIHHAKEAARIVKILSLLDPKTGKTTKKSPRCLLAKQNAIVEVVLQGPVCVEEYSNSRALGRVFLRSSGEPLLLHWWEVVVRAELAMDVTVDQSPMMFVCGENLELLCNPVSE</sequence>
<dbReference type="GO" id="GO:0004151">
    <property type="term" value="F:dihydroorotase activity"/>
    <property type="evidence" value="ECO:0007669"/>
    <property type="project" value="UniProtKB-EC"/>
</dbReference>
<evidence type="ECO:0000256" key="11">
    <source>
        <dbReference type="ARBA" id="ARBA00022801"/>
    </source>
</evidence>
<dbReference type="Pfam" id="PF02893">
    <property type="entry name" value="GRAM"/>
    <property type="match status" value="1"/>
</dbReference>
<evidence type="ECO:0000256" key="1">
    <source>
        <dbReference type="ARBA" id="ARBA00003982"/>
    </source>
</evidence>
<dbReference type="InterPro" id="IPR009000">
    <property type="entry name" value="Transl_B-barrel_sf"/>
</dbReference>
<dbReference type="GO" id="GO:0006221">
    <property type="term" value="P:pyrimidine nucleotide biosynthetic process"/>
    <property type="evidence" value="ECO:0007669"/>
    <property type="project" value="UniProtKB-KW"/>
</dbReference>
<comment type="function">
    <text evidence="1">This protein promotes the GTP-dependent binding of aminoacyl-tRNA to the A-site of ribosomes during protein biosynthesis.</text>
</comment>
<evidence type="ECO:0000256" key="3">
    <source>
        <dbReference type="ARBA" id="ARBA00004880"/>
    </source>
</evidence>
<keyword evidence="12" id="KW-0862">Zinc</keyword>
<dbReference type="InterPro" id="IPR054696">
    <property type="entry name" value="GTP-eEF1A_C"/>
</dbReference>
<dbReference type="PANTHER" id="PTHR43137:SF1">
    <property type="entry name" value="DIHYDROOROTASE"/>
    <property type="match status" value="1"/>
</dbReference>
<dbReference type="InterPro" id="IPR009001">
    <property type="entry name" value="Transl_elong_EF1A/Init_IF2_C"/>
</dbReference>
<evidence type="ECO:0000256" key="16">
    <source>
        <dbReference type="ARBA" id="ARBA00069884"/>
    </source>
</evidence>
<feature type="region of interest" description="Disordered" evidence="18">
    <location>
        <begin position="727"/>
        <end position="802"/>
    </location>
</feature>
<dbReference type="PROSITE" id="PS01358">
    <property type="entry name" value="ZF_RANBP2_1"/>
    <property type="match status" value="1"/>
</dbReference>
<dbReference type="Gene3D" id="3.40.50.300">
    <property type="entry name" value="P-loop containing nucleotide triphosphate hydrolases"/>
    <property type="match status" value="2"/>
</dbReference>
<dbReference type="FunFam" id="2.40.30.10:FF:000060">
    <property type="entry name" value="elongation factor 1-alpha isoform X4"/>
    <property type="match status" value="1"/>
</dbReference>
<dbReference type="InterPro" id="IPR027417">
    <property type="entry name" value="P-loop_NTPase"/>
</dbReference>
<dbReference type="InterPro" id="IPR036443">
    <property type="entry name" value="Znf_RanBP2_sf"/>
</dbReference>
<dbReference type="SUPFAM" id="SSF90209">
    <property type="entry name" value="Ran binding protein zinc finger-like"/>
    <property type="match status" value="1"/>
</dbReference>
<feature type="compositionally biased region" description="Acidic residues" evidence="18">
    <location>
        <begin position="11"/>
        <end position="23"/>
    </location>
</feature>
<name>A0AAW2UYC5_9LAMI</name>
<dbReference type="CDD" id="cd16267">
    <property type="entry name" value="HBS1-like_II"/>
    <property type="match status" value="1"/>
</dbReference>
<dbReference type="Pfam" id="PF03144">
    <property type="entry name" value="GTP_EFTU_D2"/>
    <property type="match status" value="1"/>
</dbReference>
<dbReference type="CDD" id="cd01294">
    <property type="entry name" value="DHOase"/>
    <property type="match status" value="1"/>
</dbReference>